<evidence type="ECO:0000256" key="1">
    <source>
        <dbReference type="SAM" id="MobiDB-lite"/>
    </source>
</evidence>
<dbReference type="InterPro" id="IPR045339">
    <property type="entry name" value="DUF6534"/>
</dbReference>
<keyword evidence="2" id="KW-1133">Transmembrane helix</keyword>
<dbReference type="RefSeq" id="XP_043014573.1">
    <property type="nucleotide sequence ID" value="XM_043145874.1"/>
</dbReference>
<organism evidence="4 5">
    <name type="scientific">Marasmius oreades</name>
    <name type="common">fairy-ring Marasmius</name>
    <dbReference type="NCBI Taxonomy" id="181124"/>
    <lineage>
        <taxon>Eukaryota</taxon>
        <taxon>Fungi</taxon>
        <taxon>Dikarya</taxon>
        <taxon>Basidiomycota</taxon>
        <taxon>Agaricomycotina</taxon>
        <taxon>Agaricomycetes</taxon>
        <taxon>Agaricomycetidae</taxon>
        <taxon>Agaricales</taxon>
        <taxon>Marasmiineae</taxon>
        <taxon>Marasmiaceae</taxon>
        <taxon>Marasmius</taxon>
    </lineage>
</organism>
<evidence type="ECO:0000259" key="3">
    <source>
        <dbReference type="Pfam" id="PF20152"/>
    </source>
</evidence>
<feature type="transmembrane region" description="Helical" evidence="2">
    <location>
        <begin position="119"/>
        <end position="139"/>
    </location>
</feature>
<keyword evidence="5" id="KW-1185">Reference proteome</keyword>
<feature type="transmembrane region" description="Helical" evidence="2">
    <location>
        <begin position="159"/>
        <end position="182"/>
    </location>
</feature>
<accession>A0A9P7V0N2</accession>
<dbReference type="PANTHER" id="PTHR40465">
    <property type="entry name" value="CHROMOSOME 1, WHOLE GENOME SHOTGUN SEQUENCE"/>
    <property type="match status" value="1"/>
</dbReference>
<evidence type="ECO:0000313" key="4">
    <source>
        <dbReference type="EMBL" id="KAG7098103.1"/>
    </source>
</evidence>
<evidence type="ECO:0000256" key="2">
    <source>
        <dbReference type="SAM" id="Phobius"/>
    </source>
</evidence>
<comment type="caution">
    <text evidence="4">The sequence shown here is derived from an EMBL/GenBank/DDBJ whole genome shotgun (WGS) entry which is preliminary data.</text>
</comment>
<proteinExistence type="predicted"/>
<keyword evidence="2" id="KW-0812">Transmembrane</keyword>
<feature type="transmembrane region" description="Helical" evidence="2">
    <location>
        <begin position="50"/>
        <end position="74"/>
    </location>
</feature>
<dbReference type="KEGG" id="more:E1B28_000077"/>
<dbReference type="PANTHER" id="PTHR40465:SF1">
    <property type="entry name" value="DUF6534 DOMAIN-CONTAINING PROTEIN"/>
    <property type="match status" value="1"/>
</dbReference>
<dbReference type="Pfam" id="PF20152">
    <property type="entry name" value="DUF6534"/>
    <property type="match status" value="1"/>
</dbReference>
<dbReference type="EMBL" id="CM032181">
    <property type="protein sequence ID" value="KAG7098103.1"/>
    <property type="molecule type" value="Genomic_DNA"/>
</dbReference>
<name>A0A9P7V0N2_9AGAR</name>
<sequence length="335" mass="37363">MAPTNPAAIAHGWMFIGTIFNVCMMGVIIMQNYLYFVTFRHRDPSWLKSLVAFVFFANLLNTGFVTADLYLALVTNYMNPTFLGVSTWLFDTDPVIVGLIAGSIQLFFSWRVKVLTGKLYLGLITAGLALSQIICAMLMAWKCRQYPAWGDFAKFTDLIYAWMISTILVDVVITVILVWYLVRIVPLNRGHKTGMARSDELVDRIIRITIQTGALTSVWALVDLVTFLAIPDQAVHLVFQVSMVKLYTHSLMSSLNSRGVWIGRNETSGINTTAKMGGDTTARANVSSGGKIPSQVTVRVERHEMTDAINKPVDTIMGQEMDMDMKDPNWGSRAV</sequence>
<feature type="region of interest" description="Disordered" evidence="1">
    <location>
        <begin position="272"/>
        <end position="292"/>
    </location>
</feature>
<keyword evidence="2" id="KW-0472">Membrane</keyword>
<gene>
    <name evidence="4" type="ORF">E1B28_000077</name>
</gene>
<dbReference type="OrthoDB" id="3183258at2759"/>
<dbReference type="Proteomes" id="UP001049176">
    <property type="component" value="Chromosome 1"/>
</dbReference>
<dbReference type="AlphaFoldDB" id="A0A9P7V0N2"/>
<feature type="domain" description="DUF6534" evidence="3">
    <location>
        <begin position="167"/>
        <end position="258"/>
    </location>
</feature>
<reference evidence="4" key="1">
    <citation type="journal article" date="2021" name="Genome Biol. Evol.">
        <title>The assembled and annotated genome of the fairy-ring fungus Marasmius oreades.</title>
        <authorList>
            <person name="Hiltunen M."/>
            <person name="Ament-Velasquez S.L."/>
            <person name="Johannesson H."/>
        </authorList>
    </citation>
    <scope>NUCLEOTIDE SEQUENCE</scope>
    <source>
        <strain evidence="4">03SP1</strain>
    </source>
</reference>
<dbReference type="GeneID" id="66069153"/>
<feature type="transmembrane region" description="Helical" evidence="2">
    <location>
        <begin position="12"/>
        <end position="38"/>
    </location>
</feature>
<protein>
    <recommendedName>
        <fullName evidence="3">DUF6534 domain-containing protein</fullName>
    </recommendedName>
</protein>
<evidence type="ECO:0000313" key="5">
    <source>
        <dbReference type="Proteomes" id="UP001049176"/>
    </source>
</evidence>
<feature type="transmembrane region" description="Helical" evidence="2">
    <location>
        <begin position="94"/>
        <end position="112"/>
    </location>
</feature>